<comment type="caution">
    <text evidence="1">The sequence shown here is derived from an EMBL/GenBank/DDBJ whole genome shotgun (WGS) entry which is preliminary data.</text>
</comment>
<evidence type="ECO:0000313" key="2">
    <source>
        <dbReference type="Proteomes" id="UP000257109"/>
    </source>
</evidence>
<feature type="non-terminal residue" evidence="1">
    <location>
        <position position="1"/>
    </location>
</feature>
<accession>A0A371EBP8</accession>
<keyword evidence="2" id="KW-1185">Reference proteome</keyword>
<evidence type="ECO:0008006" key="3">
    <source>
        <dbReference type="Google" id="ProtNLM"/>
    </source>
</evidence>
<reference evidence="1" key="1">
    <citation type="submission" date="2018-05" db="EMBL/GenBank/DDBJ databases">
        <title>Draft genome of Mucuna pruriens seed.</title>
        <authorList>
            <person name="Nnadi N.E."/>
            <person name="Vos R."/>
            <person name="Hasami M.H."/>
            <person name="Devisetty U.K."/>
            <person name="Aguiy J.C."/>
        </authorList>
    </citation>
    <scope>NUCLEOTIDE SEQUENCE [LARGE SCALE GENOMIC DNA]</scope>
    <source>
        <strain evidence="1">JCA_2017</strain>
    </source>
</reference>
<proteinExistence type="predicted"/>
<organism evidence="1 2">
    <name type="scientific">Mucuna pruriens</name>
    <name type="common">Velvet bean</name>
    <name type="synonym">Dolichos pruriens</name>
    <dbReference type="NCBI Taxonomy" id="157652"/>
    <lineage>
        <taxon>Eukaryota</taxon>
        <taxon>Viridiplantae</taxon>
        <taxon>Streptophyta</taxon>
        <taxon>Embryophyta</taxon>
        <taxon>Tracheophyta</taxon>
        <taxon>Spermatophyta</taxon>
        <taxon>Magnoliopsida</taxon>
        <taxon>eudicotyledons</taxon>
        <taxon>Gunneridae</taxon>
        <taxon>Pentapetalae</taxon>
        <taxon>rosids</taxon>
        <taxon>fabids</taxon>
        <taxon>Fabales</taxon>
        <taxon>Fabaceae</taxon>
        <taxon>Papilionoideae</taxon>
        <taxon>50 kb inversion clade</taxon>
        <taxon>NPAAA clade</taxon>
        <taxon>indigoferoid/millettioid clade</taxon>
        <taxon>Phaseoleae</taxon>
        <taxon>Mucuna</taxon>
    </lineage>
</organism>
<gene>
    <name evidence="1" type="ORF">CR513_58112</name>
</gene>
<name>A0A371EBP8_MUCPR</name>
<protein>
    <recommendedName>
        <fullName evidence="3">Retrotransposon gag domain-containing protein</fullName>
    </recommendedName>
</protein>
<dbReference type="OrthoDB" id="1748880at2759"/>
<dbReference type="EMBL" id="QJKJ01014889">
    <property type="protein sequence ID" value="RDX63460.1"/>
    <property type="molecule type" value="Genomic_DNA"/>
</dbReference>
<sequence length="213" mass="24058">MKRMIFEKFFATSRTATIRKEICGIKQHSEETLHEYWVRFNKFVDGQDFSSNETPDLEYGEQHVTIRDQRSHHVRVVNEVGVIDNLRLENQLTELTSLVRQLTVGQHQPSAPPRVCGICTFMEHPIDMCPMLQEIELDNVEILGSIGGYQYAVPTESKSRAIYGPKIQIRTKHLLAAGSEIPSTTVPTLTATTGSAIGQFTFDGRVDEAVEHE</sequence>
<dbReference type="AlphaFoldDB" id="A0A371EBP8"/>
<evidence type="ECO:0000313" key="1">
    <source>
        <dbReference type="EMBL" id="RDX63460.1"/>
    </source>
</evidence>
<dbReference type="Proteomes" id="UP000257109">
    <property type="component" value="Unassembled WGS sequence"/>
</dbReference>